<keyword evidence="3" id="KW-1185">Reference proteome</keyword>
<proteinExistence type="predicted"/>
<dbReference type="EMBL" id="RCWN01000001">
    <property type="protein sequence ID" value="RLQ87666.1"/>
    <property type="molecule type" value="Genomic_DNA"/>
</dbReference>
<evidence type="ECO:0000313" key="2">
    <source>
        <dbReference type="EMBL" id="RLQ87666.1"/>
    </source>
</evidence>
<gene>
    <name evidence="2" type="ORF">D8780_05050</name>
</gene>
<dbReference type="Proteomes" id="UP000281094">
    <property type="component" value="Unassembled WGS sequence"/>
</dbReference>
<dbReference type="SUPFAM" id="SSF52540">
    <property type="entry name" value="P-loop containing nucleoside triphosphate hydrolases"/>
    <property type="match status" value="1"/>
</dbReference>
<feature type="domain" description="Hda lid" evidence="1">
    <location>
        <begin position="177"/>
        <end position="229"/>
    </location>
</feature>
<evidence type="ECO:0000259" key="1">
    <source>
        <dbReference type="Pfam" id="PF22688"/>
    </source>
</evidence>
<organism evidence="2 3">
    <name type="scientific">Notoacmeibacter ruber</name>
    <dbReference type="NCBI Taxonomy" id="2670375"/>
    <lineage>
        <taxon>Bacteria</taxon>
        <taxon>Pseudomonadati</taxon>
        <taxon>Pseudomonadota</taxon>
        <taxon>Alphaproteobacteria</taxon>
        <taxon>Hyphomicrobiales</taxon>
        <taxon>Notoacmeibacteraceae</taxon>
        <taxon>Notoacmeibacter</taxon>
    </lineage>
</organism>
<dbReference type="InterPro" id="IPR027417">
    <property type="entry name" value="P-loop_NTPase"/>
</dbReference>
<dbReference type="Gene3D" id="1.10.8.60">
    <property type="match status" value="1"/>
</dbReference>
<comment type="caution">
    <text evidence="2">The sequence shown here is derived from an EMBL/GenBank/DDBJ whole genome shotgun (WGS) entry which is preliminary data.</text>
</comment>
<dbReference type="GO" id="GO:0005886">
    <property type="term" value="C:plasma membrane"/>
    <property type="evidence" value="ECO:0007669"/>
    <property type="project" value="TreeGrafter"/>
</dbReference>
<protein>
    <recommendedName>
        <fullName evidence="1">Hda lid domain-containing protein</fullName>
    </recommendedName>
</protein>
<dbReference type="RefSeq" id="WP_121644631.1">
    <property type="nucleotide sequence ID" value="NZ_RCWN01000001.1"/>
</dbReference>
<sequence length="243" mass="25987">MNDSKSDRGGTGRHEQLLLDLTRDPALSRDDLVATPANRSALALVDSWPNWSSPIAVLHGAEGSGKSHLAAIWKDKASARAADPAAVDGGAIEHAMVGGAILIEDLDSHTPDQTGLFHLINAIRQGGGSLLVTARTSPSGWRLTLPDLVSRLRSVSLAEIGPPDDMLLEAVLVKLFSDRQISLDPAVVTFLMPRIERSLSATATLVERIDRRAMAQRSAVTRPLVVDVLRSMQQSGQEEPGTD</sequence>
<dbReference type="PANTHER" id="PTHR30050">
    <property type="entry name" value="CHROMOSOMAL REPLICATION INITIATOR PROTEIN DNAA"/>
    <property type="match status" value="1"/>
</dbReference>
<dbReference type="PANTHER" id="PTHR30050:SF5">
    <property type="entry name" value="DNAA REGULATORY INACTIVATOR HDA"/>
    <property type="match status" value="1"/>
</dbReference>
<dbReference type="GO" id="GO:0006270">
    <property type="term" value="P:DNA replication initiation"/>
    <property type="evidence" value="ECO:0007669"/>
    <property type="project" value="TreeGrafter"/>
</dbReference>
<evidence type="ECO:0000313" key="3">
    <source>
        <dbReference type="Proteomes" id="UP000281094"/>
    </source>
</evidence>
<reference evidence="2 3" key="1">
    <citation type="submission" date="2018-10" db="EMBL/GenBank/DDBJ databases">
        <title>Notoacmeibacter sp. M2BS9Y-3-1, whole genome shotgun sequence.</title>
        <authorList>
            <person name="Tuo L."/>
        </authorList>
    </citation>
    <scope>NUCLEOTIDE SEQUENCE [LARGE SCALE GENOMIC DNA]</scope>
    <source>
        <strain evidence="2 3">M2BS9Y-3-1</strain>
    </source>
</reference>
<dbReference type="AlphaFoldDB" id="A0A3L7JAL1"/>
<dbReference type="GO" id="GO:0003688">
    <property type="term" value="F:DNA replication origin binding"/>
    <property type="evidence" value="ECO:0007669"/>
    <property type="project" value="TreeGrafter"/>
</dbReference>
<accession>A0A3L7JAL1</accession>
<name>A0A3L7JAL1_9HYPH</name>
<dbReference type="Pfam" id="PF22688">
    <property type="entry name" value="Hda_lid"/>
    <property type="match status" value="1"/>
</dbReference>
<dbReference type="Gene3D" id="3.40.50.300">
    <property type="entry name" value="P-loop containing nucleotide triphosphate hydrolases"/>
    <property type="match status" value="1"/>
</dbReference>
<dbReference type="InterPro" id="IPR055199">
    <property type="entry name" value="Hda_lid"/>
</dbReference>